<reference evidence="2" key="1">
    <citation type="journal article" date="2014" name="Int. J. Syst. Evol. Microbiol.">
        <title>Complete genome sequence of Corynebacterium casei LMG S-19264T (=DSM 44701T), isolated from a smear-ripened cheese.</title>
        <authorList>
            <consortium name="US DOE Joint Genome Institute (JGI-PGF)"/>
            <person name="Walter F."/>
            <person name="Albersmeier A."/>
            <person name="Kalinowski J."/>
            <person name="Ruckert C."/>
        </authorList>
    </citation>
    <scope>NUCLEOTIDE SEQUENCE</scope>
    <source>
        <strain evidence="2">CGMCC 1.15320</strain>
    </source>
</reference>
<protein>
    <submittedName>
        <fullName evidence="2">Membrane protein FxsA</fullName>
    </submittedName>
</protein>
<keyword evidence="3" id="KW-1185">Reference proteome</keyword>
<reference evidence="2" key="2">
    <citation type="submission" date="2020-09" db="EMBL/GenBank/DDBJ databases">
        <authorList>
            <person name="Sun Q."/>
            <person name="Zhou Y."/>
        </authorList>
    </citation>
    <scope>NUCLEOTIDE SEQUENCE</scope>
    <source>
        <strain evidence="2">CGMCC 1.15320</strain>
    </source>
</reference>
<comment type="caution">
    <text evidence="2">The sequence shown here is derived from an EMBL/GenBank/DDBJ whole genome shotgun (WGS) entry which is preliminary data.</text>
</comment>
<evidence type="ECO:0000256" key="1">
    <source>
        <dbReference type="SAM" id="Phobius"/>
    </source>
</evidence>
<dbReference type="PANTHER" id="PTHR35335">
    <property type="entry name" value="UPF0716 PROTEIN FXSA"/>
    <property type="match status" value="1"/>
</dbReference>
<dbReference type="RefSeq" id="WP_188719693.1">
    <property type="nucleotide sequence ID" value="NZ_BMIF01000002.1"/>
</dbReference>
<accession>A0A916RIG4</accession>
<dbReference type="AlphaFoldDB" id="A0A916RIG4"/>
<dbReference type="NCBIfam" id="NF008528">
    <property type="entry name" value="PRK11463.1-2"/>
    <property type="match status" value="1"/>
</dbReference>
<keyword evidence="1" id="KW-0472">Membrane</keyword>
<evidence type="ECO:0000313" key="3">
    <source>
        <dbReference type="Proteomes" id="UP000636264"/>
    </source>
</evidence>
<feature type="transmembrane region" description="Helical" evidence="1">
    <location>
        <begin position="30"/>
        <end position="56"/>
    </location>
</feature>
<keyword evidence="1" id="KW-1133">Transmembrane helix</keyword>
<dbReference type="PANTHER" id="PTHR35335:SF1">
    <property type="entry name" value="UPF0716 PROTEIN FXSA"/>
    <property type="match status" value="1"/>
</dbReference>
<name>A0A916RIG4_9HYPH</name>
<dbReference type="Pfam" id="PF04186">
    <property type="entry name" value="FxsA"/>
    <property type="match status" value="1"/>
</dbReference>
<dbReference type="InterPro" id="IPR007313">
    <property type="entry name" value="FxsA"/>
</dbReference>
<dbReference type="GO" id="GO:0016020">
    <property type="term" value="C:membrane"/>
    <property type="evidence" value="ECO:0007669"/>
    <property type="project" value="InterPro"/>
</dbReference>
<dbReference type="EMBL" id="BMIF01000002">
    <property type="protein sequence ID" value="GGA57173.1"/>
    <property type="molecule type" value="Genomic_DNA"/>
</dbReference>
<dbReference type="Proteomes" id="UP000636264">
    <property type="component" value="Unassembled WGS sequence"/>
</dbReference>
<proteinExistence type="predicted"/>
<sequence length="162" mass="17987">MRFSLVPLFLVIMPLLEIAGFIIVGRQVGVLATIGLIILSTVVGSVLLRTQGLGLISRIRQTMEQGGVPAREMVHGFMIVVAGLLLIIPGFLSDIIGLLLFIPAIRDLAWQFLRSRVIIVGQGEDFTARYSARQRDKVIDLDTQDYTSTGPRDTPWRRLDDE</sequence>
<keyword evidence="1" id="KW-0812">Transmembrane</keyword>
<evidence type="ECO:0000313" key="2">
    <source>
        <dbReference type="EMBL" id="GGA57173.1"/>
    </source>
</evidence>
<feature type="transmembrane region" description="Helical" evidence="1">
    <location>
        <begin position="77"/>
        <end position="105"/>
    </location>
</feature>
<gene>
    <name evidence="2" type="ORF">GCM10011385_08290</name>
</gene>
<organism evidence="2 3">
    <name type="scientific">Nitratireductor aestuarii</name>
    <dbReference type="NCBI Taxonomy" id="1735103"/>
    <lineage>
        <taxon>Bacteria</taxon>
        <taxon>Pseudomonadati</taxon>
        <taxon>Pseudomonadota</taxon>
        <taxon>Alphaproteobacteria</taxon>
        <taxon>Hyphomicrobiales</taxon>
        <taxon>Phyllobacteriaceae</taxon>
        <taxon>Nitratireductor</taxon>
    </lineage>
</organism>